<feature type="region of interest" description="Disordered" evidence="1">
    <location>
        <begin position="796"/>
        <end position="816"/>
    </location>
</feature>
<feature type="signal peptide" evidence="2">
    <location>
        <begin position="1"/>
        <end position="28"/>
    </location>
</feature>
<feature type="region of interest" description="Disordered" evidence="1">
    <location>
        <begin position="710"/>
        <end position="729"/>
    </location>
</feature>
<dbReference type="SUPFAM" id="SSF50998">
    <property type="entry name" value="Quinoprotein alcohol dehydrogenase-like"/>
    <property type="match status" value="1"/>
</dbReference>
<sequence>MERGWSSVSTEVLLRLGVLSLLLLGGHSVNWPLTGYQECGSKSLEYSSAVSRSASSGGIALDSTSDVLWTAVNGTVYKFSYSTGSLLNSFNFELSGTSNRRLLQSTMPTLDVCVMEGDRVAVVDKQSKYIYILDVAAGTVTRQIPLSFVPRSITYDGAYEVFYVTNAEEKTSDSVGTAAPGRMVIRVALDGGTRDLFRADSSYLGDKQVSSMHYASNTGTLFLLCSSCPSVVEVTLSGRLRSLTQSLLDLEAGAGQLLGLTISKMGSPLLLLRNDLSIAEYCQDIPPSLPVLPPPRASVPRPQSWFPLENYAFCGASQYEGISNSGMELRTMALDSSLRTMWAMVGSDLREFDFRGALLRTVSAAALRGLGISNVTSLAWQKRNVLLLGMAEGNRIATLSTAPKSLMDEIPRLYAIQEGLPLGDPNLQLEPPGLDAEQDIIRKANQVELVRVVTIGSEQAAPNSLEAITVNRLMKQIYFVTSDEPGRVKAVSLEGEPAEDLAAGLPTPADLVGFLAYSQNQDRFLQWEGFGANLFEISRDPPEVNSTRQFDSFITSPGERSSASGFAITPDGAVLMIATRFGEVNFFCGKSTVGDNEIIDRVRSGDDSDIDANYYWRLQQLIDEGGAQSAAGRTRGFADDSFRILFGIRCSDPSYNALPNIDEAAACEALCSRDINCGGYAFNFNTKLCALQYTCNSRVFSLSHISGVRSVPAPPPPQPPPPPPTEGPTYINLPDLSCTDPSLRTIPQVDRALCQKLCTADSACGAYTHLASSRDCNLKAQCTLLEFIAGAFTARKNRTTEEQPQTPAPTQPPGQEGYIMIEGIGCKDPTLETIRDTTQAECESRCNALEACGAYTFNIRNDCFLKENCFDAQGEDVDVSYYLPGRGPDSAPTSAPAPGPITGPGTGPDIPVTPGGQLIGGWEWRDDEDCEPWEDRKCGISDNPGLRVGDVTWYRMFAHKANPLVDKGNGVMEWTPYRARKTYGAMYYKGSEIIGYFDNHWDVSSVGDEATVSFLWSSEGEVQDEICGDGPAKGFDCEDCGEEFDDETGDRYIYHEVRCYSGTGDFRIALLDTTEGERITNDGYGYFNEKVRYYKGLQWRFHPNACPEEARAHPFGYVAVAGQSWIRDEIHDEGLNYASLIIDYIEKDRSDDWYEELGETRSFSDRLLGPSDDGACINLPNGEFTPEDKPLKLHLKILENNNGMVKFRWDIELNGWSYGSTEEYEEYYIPKKITAFLVGYTNSRSFYSLKLKHLTGNS</sequence>
<feature type="domain" description="Apple" evidence="3">
    <location>
        <begin position="835"/>
        <end position="859"/>
    </location>
</feature>
<feature type="chain" id="PRO_5030002155" description="Apple domain-containing protein" evidence="2">
    <location>
        <begin position="29"/>
        <end position="1258"/>
    </location>
</feature>
<dbReference type="Gene3D" id="2.130.10.10">
    <property type="entry name" value="YVTN repeat-like/Quinoprotein amine dehydrogenase"/>
    <property type="match status" value="1"/>
</dbReference>
<dbReference type="SUPFAM" id="SSF75011">
    <property type="entry name" value="3-carboxy-cis,cis-mucoante lactonizing enzyme"/>
    <property type="match status" value="1"/>
</dbReference>
<reference evidence="4" key="1">
    <citation type="submission" date="2014-05" db="EMBL/GenBank/DDBJ databases">
        <title>The transcriptome of the halophilic microalga Tetraselmis sp. GSL018 isolated from the Great Salt Lake, Utah.</title>
        <authorList>
            <person name="Jinkerson R.E."/>
            <person name="D'Adamo S."/>
            <person name="Posewitz M.C."/>
        </authorList>
    </citation>
    <scope>NUCLEOTIDE SEQUENCE</scope>
    <source>
        <strain evidence="4">GSL018</strain>
    </source>
</reference>
<evidence type="ECO:0000313" key="4">
    <source>
        <dbReference type="EMBL" id="JAC67342.1"/>
    </source>
</evidence>
<dbReference type="Pfam" id="PF14295">
    <property type="entry name" value="PAN_4"/>
    <property type="match status" value="3"/>
</dbReference>
<evidence type="ECO:0000256" key="2">
    <source>
        <dbReference type="SAM" id="SignalP"/>
    </source>
</evidence>
<dbReference type="EMBL" id="GBEZ01019179">
    <property type="protein sequence ID" value="JAC67342.1"/>
    <property type="molecule type" value="Transcribed_RNA"/>
</dbReference>
<feature type="domain" description="Apple" evidence="3">
    <location>
        <begin position="746"/>
        <end position="779"/>
    </location>
</feature>
<keyword evidence="2" id="KW-0732">Signal</keyword>
<feature type="compositionally biased region" description="Pro residues" evidence="1">
    <location>
        <begin position="712"/>
        <end position="726"/>
    </location>
</feature>
<feature type="region of interest" description="Disordered" evidence="1">
    <location>
        <begin position="886"/>
        <end position="913"/>
    </location>
</feature>
<dbReference type="InterPro" id="IPR011047">
    <property type="entry name" value="Quinoprotein_ADH-like_sf"/>
</dbReference>
<accession>A0A061R340</accession>
<evidence type="ECO:0000256" key="1">
    <source>
        <dbReference type="SAM" id="MobiDB-lite"/>
    </source>
</evidence>
<feature type="domain" description="Apple" evidence="3">
    <location>
        <begin position="660"/>
        <end position="685"/>
    </location>
</feature>
<dbReference type="AlphaFoldDB" id="A0A061R340"/>
<gene>
    <name evidence="4" type="ORF">TSPGSL018_11411</name>
</gene>
<organism evidence="4">
    <name type="scientific">Tetraselmis sp. GSL018</name>
    <dbReference type="NCBI Taxonomy" id="582737"/>
    <lineage>
        <taxon>Eukaryota</taxon>
        <taxon>Viridiplantae</taxon>
        <taxon>Chlorophyta</taxon>
        <taxon>core chlorophytes</taxon>
        <taxon>Chlorodendrophyceae</taxon>
        <taxon>Chlorodendrales</taxon>
        <taxon>Chlorodendraceae</taxon>
        <taxon>Tetraselmis</taxon>
    </lineage>
</organism>
<dbReference type="Gene3D" id="3.50.4.10">
    <property type="entry name" value="Hepatocyte Growth Factor"/>
    <property type="match status" value="1"/>
</dbReference>
<dbReference type="InterPro" id="IPR015943">
    <property type="entry name" value="WD40/YVTN_repeat-like_dom_sf"/>
</dbReference>
<name>A0A061R340_9CHLO</name>
<evidence type="ECO:0000259" key="3">
    <source>
        <dbReference type="Pfam" id="PF14295"/>
    </source>
</evidence>
<protein>
    <recommendedName>
        <fullName evidence="3">Apple domain-containing protein</fullName>
    </recommendedName>
</protein>
<dbReference type="InterPro" id="IPR003609">
    <property type="entry name" value="Pan_app"/>
</dbReference>
<proteinExistence type="predicted"/>